<keyword evidence="3" id="KW-1185">Reference proteome</keyword>
<gene>
    <name evidence="2" type="ORF">HKW67_12910</name>
</gene>
<organism evidence="2 3">
    <name type="scientific">Gemmatimonas groenlandica</name>
    <dbReference type="NCBI Taxonomy" id="2732249"/>
    <lineage>
        <taxon>Bacteria</taxon>
        <taxon>Pseudomonadati</taxon>
        <taxon>Gemmatimonadota</taxon>
        <taxon>Gemmatimonadia</taxon>
        <taxon>Gemmatimonadales</taxon>
        <taxon>Gemmatimonadaceae</taxon>
        <taxon>Gemmatimonas</taxon>
    </lineage>
</organism>
<evidence type="ECO:0000313" key="2">
    <source>
        <dbReference type="EMBL" id="QJR36340.1"/>
    </source>
</evidence>
<dbReference type="PROSITE" id="PS51257">
    <property type="entry name" value="PROKAR_LIPOPROTEIN"/>
    <property type="match status" value="1"/>
</dbReference>
<feature type="domain" description="BIG2" evidence="1">
    <location>
        <begin position="383"/>
        <end position="463"/>
    </location>
</feature>
<dbReference type="SUPFAM" id="SSF49373">
    <property type="entry name" value="Invasin/intimin cell-adhesion fragments"/>
    <property type="match status" value="5"/>
</dbReference>
<proteinExistence type="predicted"/>
<evidence type="ECO:0000259" key="1">
    <source>
        <dbReference type="SMART" id="SM00635"/>
    </source>
</evidence>
<name>A0A6M4INN7_9BACT</name>
<feature type="domain" description="BIG2" evidence="1">
    <location>
        <begin position="468"/>
        <end position="555"/>
    </location>
</feature>
<sequence length="567" mass="57168">MRVSAPIANFRATLRATSTTLALIGLAGCLDLKTTADACTVSVAPASLTLPVNGASTIVGTAFDCKGNSIRNKKISYSSSNTAVATVTTEGNVIAVGIGGASVSAVADGKSASVQVTVTPEAAATVTVTPSTLTLRRTNTRQLTATARNNQNTVIPGRTFRWGSSNSSIVSVDQNGLLTALTPGTVVISAEADQTTGNATVTVTEIPIGSCSLAPATSKLTVSQSVQPAITLRDTANNVISSLGRSIAWTSDNEIAATVTGSGLVTARKAGTARITASPVENTQASCNATVEVVDARIVSAVITTRSGSLRIGIPRQFQVSLTDSVGGAIPAGRAVTWTSVTPAIASVTSNGLVTGIALGSARIAVNAEGAVDTVNFTVTKIPVATVRLSPLSSSIVQGGTVQINATIEDSTGTAVTDRIVEWTSSDPTRAAVSSTGLVTTQAPGTVTITATSETRSGTSQVTVQPIPVDTIVVTSGTYSAALNAPSKSFAIQLRDANGNQIFNRSVSVQSSNPGVATGAINGTATQVNISASAVGTTTFTMRALNSNNQPEGKTTTVTVTITASTP</sequence>
<dbReference type="EMBL" id="CP053085">
    <property type="protein sequence ID" value="QJR36340.1"/>
    <property type="molecule type" value="Genomic_DNA"/>
</dbReference>
<feature type="domain" description="BIG2" evidence="1">
    <location>
        <begin position="122"/>
        <end position="202"/>
    </location>
</feature>
<reference evidence="2 3" key="1">
    <citation type="submission" date="2020-05" db="EMBL/GenBank/DDBJ databases">
        <title>Complete genome sequence of Gemmatimonas greenlandica TET16.</title>
        <authorList>
            <person name="Zeng Y."/>
        </authorList>
    </citation>
    <scope>NUCLEOTIDE SEQUENCE [LARGE SCALE GENOMIC DNA]</scope>
    <source>
        <strain evidence="2 3">TET16</strain>
    </source>
</reference>
<feature type="domain" description="BIG2" evidence="1">
    <location>
        <begin position="207"/>
        <end position="289"/>
    </location>
</feature>
<feature type="domain" description="BIG2" evidence="1">
    <location>
        <begin position="298"/>
        <end position="378"/>
    </location>
</feature>
<dbReference type="AlphaFoldDB" id="A0A6M4INN7"/>
<accession>A0A6M4INN7</accession>
<dbReference type="SMART" id="SM00635">
    <property type="entry name" value="BID_2"/>
    <property type="match status" value="6"/>
</dbReference>
<protein>
    <recommendedName>
        <fullName evidence="1">BIG2 domain-containing protein</fullName>
    </recommendedName>
</protein>
<dbReference type="InterPro" id="IPR003343">
    <property type="entry name" value="Big_2"/>
</dbReference>
<dbReference type="Gene3D" id="2.60.40.1080">
    <property type="match status" value="5"/>
</dbReference>
<dbReference type="KEGG" id="ggr:HKW67_12910"/>
<feature type="domain" description="BIG2" evidence="1">
    <location>
        <begin position="37"/>
        <end position="117"/>
    </location>
</feature>
<dbReference type="Pfam" id="PF02368">
    <property type="entry name" value="Big_2"/>
    <property type="match status" value="5"/>
</dbReference>
<dbReference type="Proteomes" id="UP000500938">
    <property type="component" value="Chromosome"/>
</dbReference>
<evidence type="ECO:0000313" key="3">
    <source>
        <dbReference type="Proteomes" id="UP000500938"/>
    </source>
</evidence>
<dbReference type="InterPro" id="IPR008964">
    <property type="entry name" value="Invasin/intimin_cell_adhesion"/>
</dbReference>
<dbReference type="RefSeq" id="WP_171225772.1">
    <property type="nucleotide sequence ID" value="NZ_CP053085.1"/>
</dbReference>